<dbReference type="InterPro" id="IPR013230">
    <property type="entry name" value="Peptidase_M15A_C"/>
</dbReference>
<reference evidence="2" key="1">
    <citation type="journal article" date="2012" name="Science">
        <title>Ecological populations of bacteria act as socially cohesive units of antibiotic production and resistance.</title>
        <authorList>
            <person name="Cordero O.X."/>
            <person name="Wildschutte H."/>
            <person name="Kirkup B."/>
            <person name="Proehl S."/>
            <person name="Ngo L."/>
            <person name="Hussain F."/>
            <person name="Le Roux F."/>
            <person name="Mincer T."/>
            <person name="Polz M.F."/>
        </authorList>
    </citation>
    <scope>NUCLEOTIDE SEQUENCE</scope>
    <source>
        <strain evidence="2">9CS106</strain>
    </source>
</reference>
<dbReference type="AlphaFoldDB" id="A0A1B1C3J3"/>
<evidence type="ECO:0000313" key="2">
    <source>
        <dbReference type="EMBL" id="ANP79299.1"/>
    </source>
</evidence>
<dbReference type="Pfam" id="PF08291">
    <property type="entry name" value="Peptidase_M15_3"/>
    <property type="match status" value="1"/>
</dbReference>
<dbReference type="SUPFAM" id="SSF55166">
    <property type="entry name" value="Hedgehog/DD-peptidase"/>
    <property type="match status" value="1"/>
</dbReference>
<organism evidence="2">
    <name type="scientific">Vibrio crassostreae 9CS106</name>
    <dbReference type="NCBI Taxonomy" id="1191300"/>
    <lineage>
        <taxon>Bacteria</taxon>
        <taxon>Pseudomonadati</taxon>
        <taxon>Pseudomonadota</taxon>
        <taxon>Gammaproteobacteria</taxon>
        <taxon>Vibrionales</taxon>
        <taxon>Vibrionaceae</taxon>
        <taxon>Vibrio</taxon>
    </lineage>
</organism>
<name>A0A1B1C3J3_9VIBR</name>
<protein>
    <recommendedName>
        <fullName evidence="1">Peptidase M15A C-terminal domain-containing protein</fullName>
    </recommendedName>
</protein>
<dbReference type="InterPro" id="IPR009045">
    <property type="entry name" value="Zn_M74/Hedgehog-like"/>
</dbReference>
<sequence>MRYFDRSDFDCPCCGYNVTTESFLNKIDETRHLAGVAFIVNSGCRCPKHNKKVGGADNSAHLRCAIDIRCLNSRTRKKILKAVMYMGWRRVGIYKSFIHVDDDPKLPEAIWLG</sequence>
<gene>
    <name evidence="2" type="ORF">A134_23075</name>
</gene>
<evidence type="ECO:0000259" key="1">
    <source>
        <dbReference type="Pfam" id="PF08291"/>
    </source>
</evidence>
<dbReference type="Gene3D" id="3.30.1380.10">
    <property type="match status" value="1"/>
</dbReference>
<dbReference type="EMBL" id="CP016231">
    <property type="protein sequence ID" value="ANP79299.1"/>
    <property type="molecule type" value="Genomic_DNA"/>
</dbReference>
<reference evidence="2" key="2">
    <citation type="submission" date="2016-06" db="EMBL/GenBank/DDBJ databases">
        <title>Adaptive Radiation by Waves of Gene Transfer Leads to Fine-Scale Resource Partitioning in Marine Microbes.</title>
        <authorList>
            <person name="Hehemann J.-H."/>
            <person name="Arevalo P."/>
            <person name="Datta M.S."/>
            <person name="Yu X."/>
            <person name="Corzett C."/>
            <person name="Henschel A."/>
            <person name="Preheim S.P."/>
            <person name="Timberlake S."/>
            <person name="Alm E.J."/>
            <person name="Polz M.F."/>
        </authorList>
    </citation>
    <scope>NUCLEOTIDE SEQUENCE</scope>
    <source>
        <strain evidence="2">9CS106</strain>
    </source>
</reference>
<feature type="domain" description="Peptidase M15A C-terminal" evidence="1">
    <location>
        <begin position="20"/>
        <end position="101"/>
    </location>
</feature>
<accession>A0A1B1C3J3</accession>
<proteinExistence type="predicted"/>